<evidence type="ECO:0000256" key="11">
    <source>
        <dbReference type="ARBA" id="ARBA00023136"/>
    </source>
</evidence>
<dbReference type="InterPro" id="IPR005126">
    <property type="entry name" value="NapC/NirT_cyt_c_N"/>
</dbReference>
<dbReference type="InterPro" id="IPR051174">
    <property type="entry name" value="Cytochrome_c-type_ET"/>
</dbReference>
<organism evidence="13 14">
    <name type="scientific">Metallumcola ferriviriculae</name>
    <dbReference type="NCBI Taxonomy" id="3039180"/>
    <lineage>
        <taxon>Bacteria</taxon>
        <taxon>Bacillati</taxon>
        <taxon>Bacillota</taxon>
        <taxon>Clostridia</taxon>
        <taxon>Neomoorellales</taxon>
        <taxon>Desulfitibacteraceae</taxon>
        <taxon>Metallumcola</taxon>
    </lineage>
</organism>
<gene>
    <name evidence="13" type="ORF">MFMK1_001458</name>
</gene>
<sequence length="156" mass="17600">MAKRNLKLIILVSGFLLIAVTILGVEFSSQPRFCYNCHEMGMVYEAWQTGFHQDISCLKCHAEPGIDGLIRTKAKGLREVYVHFTNPQIEPKAEADTWEFSQRCLACHDIKGKGGPHNEKHFAMEFTCVSCHKGIGHDPDKNDKLPSRDICQKCHG</sequence>
<dbReference type="EMBL" id="CP121694">
    <property type="protein sequence ID" value="WRO21648.1"/>
    <property type="molecule type" value="Genomic_DNA"/>
</dbReference>
<dbReference type="InterPro" id="IPR038266">
    <property type="entry name" value="NapC/NirT_cytc_sf"/>
</dbReference>
<evidence type="ECO:0000256" key="8">
    <source>
        <dbReference type="ARBA" id="ARBA00022982"/>
    </source>
</evidence>
<keyword evidence="7" id="KW-0479">Metal-binding</keyword>
<keyword evidence="10" id="KW-0408">Iron</keyword>
<reference evidence="13 14" key="1">
    <citation type="submission" date="2023-04" db="EMBL/GenBank/DDBJ databases">
        <authorList>
            <person name="Hsu D."/>
        </authorList>
    </citation>
    <scope>NUCLEOTIDE SEQUENCE [LARGE SCALE GENOMIC DNA]</scope>
    <source>
        <strain evidence="13 14">MK1</strain>
    </source>
</reference>
<dbReference type="PANTHER" id="PTHR30333:SF1">
    <property type="entry name" value="CYTOCHROME C-TYPE PROTEIN NAPC"/>
    <property type="match status" value="1"/>
</dbReference>
<keyword evidence="14" id="KW-1185">Reference proteome</keyword>
<evidence type="ECO:0000256" key="5">
    <source>
        <dbReference type="ARBA" id="ARBA00022617"/>
    </source>
</evidence>
<proteinExistence type="inferred from homology"/>
<evidence type="ECO:0000256" key="4">
    <source>
        <dbReference type="ARBA" id="ARBA00022475"/>
    </source>
</evidence>
<evidence type="ECO:0000313" key="14">
    <source>
        <dbReference type="Proteomes" id="UP001329915"/>
    </source>
</evidence>
<evidence type="ECO:0000256" key="9">
    <source>
        <dbReference type="ARBA" id="ARBA00022989"/>
    </source>
</evidence>
<dbReference type="SUPFAM" id="SSF48695">
    <property type="entry name" value="Multiheme cytochromes"/>
    <property type="match status" value="1"/>
</dbReference>
<evidence type="ECO:0000256" key="2">
    <source>
        <dbReference type="ARBA" id="ARBA00007395"/>
    </source>
</evidence>
<dbReference type="RefSeq" id="WP_366924480.1">
    <property type="nucleotide sequence ID" value="NZ_CP121694.1"/>
</dbReference>
<evidence type="ECO:0000256" key="1">
    <source>
        <dbReference type="ARBA" id="ARBA00004236"/>
    </source>
</evidence>
<evidence type="ECO:0000256" key="3">
    <source>
        <dbReference type="ARBA" id="ARBA00022448"/>
    </source>
</evidence>
<comment type="subcellular location">
    <subcellularLocation>
        <location evidence="1">Cell membrane</location>
    </subcellularLocation>
</comment>
<keyword evidence="5" id="KW-0349">Heme</keyword>
<keyword evidence="4" id="KW-1003">Cell membrane</keyword>
<dbReference type="InterPro" id="IPR036280">
    <property type="entry name" value="Multihaem_cyt_sf"/>
</dbReference>
<keyword evidence="8" id="KW-0249">Electron transport</keyword>
<dbReference type="GO" id="GO:0005886">
    <property type="term" value="C:plasma membrane"/>
    <property type="evidence" value="ECO:0007669"/>
    <property type="project" value="UniProtKB-SubCell"/>
</dbReference>
<keyword evidence="3" id="KW-0813">Transport</keyword>
<dbReference type="Gene3D" id="1.10.3820.10">
    <property type="entry name" value="Di-heme elbow motif domain"/>
    <property type="match status" value="1"/>
</dbReference>
<accession>A0AAU0UM37</accession>
<comment type="similarity">
    <text evidence="2">Belongs to the NapC/NirT/NrfH family.</text>
</comment>
<dbReference type="Pfam" id="PF03264">
    <property type="entry name" value="Cytochrom_NNT"/>
    <property type="match status" value="1"/>
</dbReference>
<keyword evidence="11" id="KW-0472">Membrane</keyword>
<evidence type="ECO:0000313" key="13">
    <source>
        <dbReference type="EMBL" id="WRO21648.1"/>
    </source>
</evidence>
<keyword evidence="6" id="KW-0812">Transmembrane</keyword>
<dbReference type="KEGG" id="dbc:MFMK1_001458"/>
<dbReference type="PANTHER" id="PTHR30333">
    <property type="entry name" value="CYTOCHROME C-TYPE PROTEIN"/>
    <property type="match status" value="1"/>
</dbReference>
<evidence type="ECO:0000256" key="6">
    <source>
        <dbReference type="ARBA" id="ARBA00022692"/>
    </source>
</evidence>
<feature type="domain" description="NapC/NirT cytochrome c N-terminal" evidence="12">
    <location>
        <begin position="6"/>
        <end position="138"/>
    </location>
</feature>
<protein>
    <submittedName>
        <fullName evidence="13">NapC/NirT family cytochrome c</fullName>
    </submittedName>
</protein>
<dbReference type="GO" id="GO:0009055">
    <property type="term" value="F:electron transfer activity"/>
    <property type="evidence" value="ECO:0007669"/>
    <property type="project" value="TreeGrafter"/>
</dbReference>
<evidence type="ECO:0000259" key="12">
    <source>
        <dbReference type="Pfam" id="PF03264"/>
    </source>
</evidence>
<dbReference type="GO" id="GO:0046872">
    <property type="term" value="F:metal ion binding"/>
    <property type="evidence" value="ECO:0007669"/>
    <property type="project" value="UniProtKB-KW"/>
</dbReference>
<keyword evidence="9" id="KW-1133">Transmembrane helix</keyword>
<name>A0AAU0UM37_9FIRM</name>
<dbReference type="Proteomes" id="UP001329915">
    <property type="component" value="Chromosome"/>
</dbReference>
<evidence type="ECO:0000256" key="10">
    <source>
        <dbReference type="ARBA" id="ARBA00023004"/>
    </source>
</evidence>
<evidence type="ECO:0000256" key="7">
    <source>
        <dbReference type="ARBA" id="ARBA00022723"/>
    </source>
</evidence>
<dbReference type="AlphaFoldDB" id="A0AAU0UM37"/>
<dbReference type="GO" id="GO:0009061">
    <property type="term" value="P:anaerobic respiration"/>
    <property type="evidence" value="ECO:0007669"/>
    <property type="project" value="TreeGrafter"/>
</dbReference>